<dbReference type="EMBL" id="BARU01002459">
    <property type="protein sequence ID" value="GAH28452.1"/>
    <property type="molecule type" value="Genomic_DNA"/>
</dbReference>
<proteinExistence type="predicted"/>
<feature type="non-terminal residue" evidence="1">
    <location>
        <position position="227"/>
    </location>
</feature>
<dbReference type="InterPro" id="IPR050698">
    <property type="entry name" value="MBL"/>
</dbReference>
<dbReference type="PANTHER" id="PTHR11203">
    <property type="entry name" value="CLEAVAGE AND POLYADENYLATION SPECIFICITY FACTOR FAMILY MEMBER"/>
    <property type="match status" value="1"/>
</dbReference>
<evidence type="ECO:0008006" key="2">
    <source>
        <dbReference type="Google" id="ProtNLM"/>
    </source>
</evidence>
<comment type="caution">
    <text evidence="1">The sequence shown here is derived from an EMBL/GenBank/DDBJ whole genome shotgun (WGS) entry which is preliminary data.</text>
</comment>
<name>X1E7B0_9ZZZZ</name>
<dbReference type="InterPro" id="IPR036866">
    <property type="entry name" value="RibonucZ/Hydroxyglut_hydro"/>
</dbReference>
<dbReference type="GO" id="GO:0004521">
    <property type="term" value="F:RNA endonuclease activity"/>
    <property type="evidence" value="ECO:0007669"/>
    <property type="project" value="TreeGrafter"/>
</dbReference>
<sequence>MRVYLSKAIRIKGKDWSIACDSTNSKYYPLVFYSHAHSDHVPRKLPATDIISSSETKSLLKEFTSNFSEGRFFEDYKIGETSFKQQTAGHIVGSTALKIKSNEGTLIYTGDVSIRNKGFIEPFKPEKCDILIIESTFGLSQYEFPEYGPVIKETQDSIAENLDNNTPVVLMGYALGKAQMLYQAFSHLSENIILHGANYKINSLLKSEGIEGAVDCVSYQHAKEKGL</sequence>
<gene>
    <name evidence="1" type="ORF">S03H2_05795</name>
</gene>
<evidence type="ECO:0000313" key="1">
    <source>
        <dbReference type="EMBL" id="GAH28452.1"/>
    </source>
</evidence>
<dbReference type="Gene3D" id="3.60.15.10">
    <property type="entry name" value="Ribonuclease Z/Hydroxyacylglutathione hydrolase-like"/>
    <property type="match status" value="1"/>
</dbReference>
<protein>
    <recommendedName>
        <fullName evidence="2">Metallo-beta-lactamase domain-containing protein</fullName>
    </recommendedName>
</protein>
<dbReference type="PANTHER" id="PTHR11203:SF49">
    <property type="entry name" value="BLL1145 PROTEIN"/>
    <property type="match status" value="1"/>
</dbReference>
<dbReference type="AlphaFoldDB" id="X1E7B0"/>
<dbReference type="SUPFAM" id="SSF56281">
    <property type="entry name" value="Metallo-hydrolase/oxidoreductase"/>
    <property type="match status" value="1"/>
</dbReference>
<accession>X1E7B0</accession>
<reference evidence="1" key="1">
    <citation type="journal article" date="2014" name="Front. Microbiol.">
        <title>High frequency of phylogenetically diverse reductive dehalogenase-homologous genes in deep subseafloor sedimentary metagenomes.</title>
        <authorList>
            <person name="Kawai M."/>
            <person name="Futagami T."/>
            <person name="Toyoda A."/>
            <person name="Takaki Y."/>
            <person name="Nishi S."/>
            <person name="Hori S."/>
            <person name="Arai W."/>
            <person name="Tsubouchi T."/>
            <person name="Morono Y."/>
            <person name="Uchiyama I."/>
            <person name="Ito T."/>
            <person name="Fujiyama A."/>
            <person name="Inagaki F."/>
            <person name="Takami H."/>
        </authorList>
    </citation>
    <scope>NUCLEOTIDE SEQUENCE</scope>
    <source>
        <strain evidence="1">Expedition CK06-06</strain>
    </source>
</reference>
<organism evidence="1">
    <name type="scientific">marine sediment metagenome</name>
    <dbReference type="NCBI Taxonomy" id="412755"/>
    <lineage>
        <taxon>unclassified sequences</taxon>
        <taxon>metagenomes</taxon>
        <taxon>ecological metagenomes</taxon>
    </lineage>
</organism>